<comment type="similarity">
    <text evidence="10 11">Belongs to the ABC transporter superfamily. ABCF family. Uup subfamily.</text>
</comment>
<dbReference type="InterPro" id="IPR051309">
    <property type="entry name" value="ABCF_ATPase"/>
</dbReference>
<dbReference type="EC" id="3.6.1.-" evidence="11"/>
<evidence type="ECO:0000256" key="12">
    <source>
        <dbReference type="SAM" id="MobiDB-lite"/>
    </source>
</evidence>
<evidence type="ECO:0000256" key="2">
    <source>
        <dbReference type="ARBA" id="ARBA00022737"/>
    </source>
</evidence>
<feature type="binding site" evidence="11">
    <location>
        <begin position="36"/>
        <end position="43"/>
    </location>
    <ligand>
        <name>ATP</name>
        <dbReference type="ChEBI" id="CHEBI:30616"/>
        <label>1</label>
    </ligand>
</feature>
<evidence type="ECO:0000256" key="4">
    <source>
        <dbReference type="ARBA" id="ARBA00022763"/>
    </source>
</evidence>
<dbReference type="AlphaFoldDB" id="A0A1F6U2M5"/>
<dbReference type="Gene3D" id="3.40.50.300">
    <property type="entry name" value="P-loop containing nucleotide triphosphate hydrolases"/>
    <property type="match status" value="2"/>
</dbReference>
<comment type="subcellular location">
    <subcellularLocation>
        <location evidence="11">Cytoplasm</location>
    </subcellularLocation>
    <text evidence="11">Associates with ribosomes.</text>
</comment>
<dbReference type="PROSITE" id="PS50893">
    <property type="entry name" value="ABC_TRANSPORTER_2"/>
    <property type="match status" value="2"/>
</dbReference>
<dbReference type="GO" id="GO:0043022">
    <property type="term" value="F:ribosome binding"/>
    <property type="evidence" value="ECO:0007669"/>
    <property type="project" value="UniProtKB-UniRule"/>
</dbReference>
<dbReference type="Pfam" id="PF16326">
    <property type="entry name" value="ABC_tran_CTD"/>
    <property type="match status" value="1"/>
</dbReference>
<dbReference type="GO" id="GO:0016887">
    <property type="term" value="F:ATP hydrolysis activity"/>
    <property type="evidence" value="ECO:0007669"/>
    <property type="project" value="UniProtKB-UniRule"/>
</dbReference>
<dbReference type="InterPro" id="IPR017871">
    <property type="entry name" value="ABC_transporter-like_CS"/>
</dbReference>
<dbReference type="PANTHER" id="PTHR42855">
    <property type="entry name" value="ABC TRANSPORTER ATP-BINDING SUBUNIT"/>
    <property type="match status" value="1"/>
</dbReference>
<dbReference type="GO" id="GO:0003677">
    <property type="term" value="F:DNA binding"/>
    <property type="evidence" value="ECO:0007669"/>
    <property type="project" value="UniProtKB-UniRule"/>
</dbReference>
<evidence type="ECO:0000256" key="5">
    <source>
        <dbReference type="ARBA" id="ARBA00022801"/>
    </source>
</evidence>
<keyword evidence="3 11" id="KW-0547">Nucleotide-binding</keyword>
<evidence type="ECO:0000256" key="7">
    <source>
        <dbReference type="ARBA" id="ARBA00023125"/>
    </source>
</evidence>
<dbReference type="FunFam" id="3.40.50.300:FF:000309">
    <property type="entry name" value="ABC transporter ATP-binding protein"/>
    <property type="match status" value="1"/>
</dbReference>
<dbReference type="InterPro" id="IPR003593">
    <property type="entry name" value="AAA+_ATPase"/>
</dbReference>
<evidence type="ECO:0000256" key="10">
    <source>
        <dbReference type="ARBA" id="ARBA00061478"/>
    </source>
</evidence>
<keyword evidence="8 11" id="KW-0234">DNA repair</keyword>
<dbReference type="InterPro" id="IPR027417">
    <property type="entry name" value="P-loop_NTPase"/>
</dbReference>
<evidence type="ECO:0000313" key="14">
    <source>
        <dbReference type="EMBL" id="OGI51559.1"/>
    </source>
</evidence>
<sequence>MPLLRLDKVSLAYGHRPLLEHAQLEIRRGERVCLVGRNGEGKSSLIRLLSGEATPDDGSIWVRPGTRIAHLAQEVSPDSDESVFDIVAGGLAGLGQLISQYHHTATELAHAPTPALTRRLAQLQHELEAGDGWRLEQRVEMVLSRLGLDGDISMHALSGGWRRRVMLARALVCEPDLLLLDEPTNHLDIEAITWLEEFLVNYPGALLFVSHDRAFLKRLATRIVELDRGALTSWPGSYADYVRRKEDQLAVETQHNALFDKKLSQEEAWIRQGVKARRTRNEGRVRALEALREKRRQRRDRAGKVDLRLEEGESSGLLVFEAEHVDFSFGNTAVIKDFSARIMRGDRIGIVGPNGAGKSTLIKLLLGELEPTRGNLRRGTRLQVAYFDQQRADLDPAAMVMDSVGEGSQTVTINGRSQHVAGYLQNFLFPAERLRSPVSTLSGGERNRLLLARLFARPANLLVMDEPTNDLDVETLELLEELLLEYQGTLLLVSHDRAFLDNAVTSTLVFEGGGRIGEYVGGYTDWLRQRQNKPTTKSESAAKAGKPATAPSAQKPRTKSHKLSYKEQREIETLPGKIETLEAEQSQLQAAVSAAGFYQQPGETISATLARLQAVTAELEEYYARWEALESQATAEK</sequence>
<dbReference type="PROSITE" id="PS00211">
    <property type="entry name" value="ABC_TRANSPORTER_1"/>
    <property type="match status" value="2"/>
</dbReference>
<dbReference type="SUPFAM" id="SSF52540">
    <property type="entry name" value="P-loop containing nucleoside triphosphate hydrolases"/>
    <property type="match status" value="2"/>
</dbReference>
<dbReference type="SMART" id="SM00382">
    <property type="entry name" value="AAA"/>
    <property type="match status" value="2"/>
</dbReference>
<evidence type="ECO:0000256" key="3">
    <source>
        <dbReference type="ARBA" id="ARBA00022741"/>
    </source>
</evidence>
<keyword evidence="5 11" id="KW-0378">Hydrolase</keyword>
<name>A0A1F6U2M5_9PROT</name>
<feature type="domain" description="ABC transporter" evidence="13">
    <location>
        <begin position="4"/>
        <end position="253"/>
    </location>
</feature>
<feature type="domain" description="ABC transporter" evidence="13">
    <location>
        <begin position="320"/>
        <end position="537"/>
    </location>
</feature>
<dbReference type="HAMAP" id="MF_00848">
    <property type="entry name" value="Uup"/>
    <property type="match status" value="1"/>
</dbReference>
<evidence type="ECO:0000256" key="8">
    <source>
        <dbReference type="ARBA" id="ARBA00023204"/>
    </source>
</evidence>
<keyword evidence="6 11" id="KW-0067">ATP-binding</keyword>
<dbReference type="PANTHER" id="PTHR42855:SF1">
    <property type="entry name" value="ABC TRANSPORTER DOMAIN-CONTAINING PROTEIN"/>
    <property type="match status" value="1"/>
</dbReference>
<keyword evidence="1 11" id="KW-0963">Cytoplasm</keyword>
<dbReference type="InterPro" id="IPR037118">
    <property type="entry name" value="Val-tRNA_synth_C_sf"/>
</dbReference>
<evidence type="ECO:0000256" key="11">
    <source>
        <dbReference type="HAMAP-Rule" id="MF_00848"/>
    </source>
</evidence>
<accession>A0A1F6U2M5</accession>
<comment type="catalytic activity">
    <reaction evidence="9 11">
        <text>ATP + H2O = ADP + phosphate + H(+)</text>
        <dbReference type="Rhea" id="RHEA:13065"/>
        <dbReference type="ChEBI" id="CHEBI:15377"/>
        <dbReference type="ChEBI" id="CHEBI:15378"/>
        <dbReference type="ChEBI" id="CHEBI:30616"/>
        <dbReference type="ChEBI" id="CHEBI:43474"/>
        <dbReference type="ChEBI" id="CHEBI:456216"/>
    </reaction>
</comment>
<evidence type="ECO:0000256" key="9">
    <source>
        <dbReference type="ARBA" id="ARBA00049360"/>
    </source>
</evidence>
<dbReference type="InterPro" id="IPR032781">
    <property type="entry name" value="ABC_tran_Xtn"/>
</dbReference>
<dbReference type="Pfam" id="PF12848">
    <property type="entry name" value="ABC_tran_Xtn"/>
    <property type="match status" value="1"/>
</dbReference>
<evidence type="ECO:0000256" key="6">
    <source>
        <dbReference type="ARBA" id="ARBA00022840"/>
    </source>
</evidence>
<dbReference type="Gene3D" id="1.10.287.380">
    <property type="entry name" value="Valyl-tRNA synthetase, C-terminal domain"/>
    <property type="match status" value="1"/>
</dbReference>
<reference evidence="14 15" key="1">
    <citation type="journal article" date="2016" name="Nat. Commun.">
        <title>Thousands of microbial genomes shed light on interconnected biogeochemical processes in an aquifer system.</title>
        <authorList>
            <person name="Anantharaman K."/>
            <person name="Brown C.T."/>
            <person name="Hug L.A."/>
            <person name="Sharon I."/>
            <person name="Castelle C.J."/>
            <person name="Probst A.J."/>
            <person name="Thomas B.C."/>
            <person name="Singh A."/>
            <person name="Wilkins M.J."/>
            <person name="Karaoz U."/>
            <person name="Brodie E.L."/>
            <person name="Williams K.H."/>
            <person name="Hubbard S.S."/>
            <person name="Banfield J.F."/>
        </authorList>
    </citation>
    <scope>NUCLEOTIDE SEQUENCE [LARGE SCALE GENOMIC DNA]</scope>
</reference>
<proteinExistence type="inferred from homology"/>
<dbReference type="InterPro" id="IPR043686">
    <property type="entry name" value="Uup"/>
</dbReference>
<evidence type="ECO:0000256" key="1">
    <source>
        <dbReference type="ARBA" id="ARBA00022490"/>
    </source>
</evidence>
<dbReference type="FunFam" id="3.40.50.300:FF:000011">
    <property type="entry name" value="Putative ABC transporter ATP-binding component"/>
    <property type="match status" value="1"/>
</dbReference>
<feature type="binding site" evidence="11">
    <location>
        <begin position="352"/>
        <end position="359"/>
    </location>
    <ligand>
        <name>ATP</name>
        <dbReference type="ChEBI" id="CHEBI:30616"/>
        <label>2</label>
    </ligand>
</feature>
<keyword evidence="4 11" id="KW-0227">DNA damage</keyword>
<protein>
    <recommendedName>
        <fullName evidence="11">ATP-binding protein Uup</fullName>
        <ecNumber evidence="11">3.6.1.-</ecNumber>
    </recommendedName>
</protein>
<dbReference type="InterPro" id="IPR032524">
    <property type="entry name" value="ABC_tran_C"/>
</dbReference>
<gene>
    <name evidence="11" type="primary">uup</name>
    <name evidence="14" type="ORF">A3A87_00475</name>
</gene>
<dbReference type="GO" id="GO:0006281">
    <property type="term" value="P:DNA repair"/>
    <property type="evidence" value="ECO:0007669"/>
    <property type="project" value="UniProtKB-KW"/>
</dbReference>
<dbReference type="EMBL" id="MFTC01000038">
    <property type="protein sequence ID" value="OGI51559.1"/>
    <property type="molecule type" value="Genomic_DNA"/>
</dbReference>
<keyword evidence="7 11" id="KW-0238">DNA-binding</keyword>
<dbReference type="CDD" id="cd03221">
    <property type="entry name" value="ABCF_EF-3"/>
    <property type="match status" value="2"/>
</dbReference>
<dbReference type="InterPro" id="IPR003439">
    <property type="entry name" value="ABC_transporter-like_ATP-bd"/>
</dbReference>
<organism evidence="14 15">
    <name type="scientific">Candidatus Muproteobacteria bacterium RIFCSPLOWO2_01_FULL_60_18</name>
    <dbReference type="NCBI Taxonomy" id="1817768"/>
    <lineage>
        <taxon>Bacteria</taxon>
        <taxon>Pseudomonadati</taxon>
        <taxon>Pseudomonadota</taxon>
        <taxon>Candidatus Muproteobacteria</taxon>
    </lineage>
</organism>
<dbReference type="Pfam" id="PF00005">
    <property type="entry name" value="ABC_tran"/>
    <property type="match status" value="2"/>
</dbReference>
<comment type="function">
    <text evidence="11">Probably plays a role in ribosome assembly or function. May be involved in resolution of branched DNA intermediates that result from template switching in postreplication gaps. Binds DNA and has ATPase activity.</text>
</comment>
<dbReference type="Proteomes" id="UP000179037">
    <property type="component" value="Unassembled WGS sequence"/>
</dbReference>
<comment type="caution">
    <text evidence="14">The sequence shown here is derived from an EMBL/GenBank/DDBJ whole genome shotgun (WGS) entry which is preliminary data.</text>
</comment>
<evidence type="ECO:0000259" key="13">
    <source>
        <dbReference type="PROSITE" id="PS50893"/>
    </source>
</evidence>
<keyword evidence="2 11" id="KW-0677">Repeat</keyword>
<dbReference type="STRING" id="1817768.A3A87_00475"/>
<dbReference type="GO" id="GO:0005524">
    <property type="term" value="F:ATP binding"/>
    <property type="evidence" value="ECO:0007669"/>
    <property type="project" value="UniProtKB-UniRule"/>
</dbReference>
<evidence type="ECO:0000313" key="15">
    <source>
        <dbReference type="Proteomes" id="UP000179037"/>
    </source>
</evidence>
<dbReference type="GO" id="GO:0005737">
    <property type="term" value="C:cytoplasm"/>
    <property type="evidence" value="ECO:0007669"/>
    <property type="project" value="UniProtKB-SubCell"/>
</dbReference>
<feature type="region of interest" description="Disordered" evidence="12">
    <location>
        <begin position="531"/>
        <end position="568"/>
    </location>
</feature>